<protein>
    <recommendedName>
        <fullName evidence="3">Flagellar protein FliT</fullName>
    </recommendedName>
</protein>
<accession>A0ABV8UVC7</accession>
<evidence type="ECO:0000313" key="2">
    <source>
        <dbReference type="Proteomes" id="UP001595733"/>
    </source>
</evidence>
<gene>
    <name evidence="1" type="ORF">ACFO0S_09505</name>
</gene>
<dbReference type="RefSeq" id="WP_378141707.1">
    <property type="nucleotide sequence ID" value="NZ_JBHSEF010000022.1"/>
</dbReference>
<organism evidence="1 2">
    <name type="scientific">Chryseomicrobium palamuruense</name>
    <dbReference type="NCBI Taxonomy" id="682973"/>
    <lineage>
        <taxon>Bacteria</taxon>
        <taxon>Bacillati</taxon>
        <taxon>Bacillota</taxon>
        <taxon>Bacilli</taxon>
        <taxon>Bacillales</taxon>
        <taxon>Caryophanaceae</taxon>
        <taxon>Chryseomicrobium</taxon>
    </lineage>
</organism>
<sequence>MTTLTLDPIIELTQTINAHCDDMKSHLTDENFLGAIEFLQSLLDKRQVMIDNLESRDMNQFSKDQKEQLLQLDISASKKINALFTATAEKMSNLRSQQRASEGYKVNANEQGSFFDARN</sequence>
<evidence type="ECO:0000313" key="1">
    <source>
        <dbReference type="EMBL" id="MFC4355281.1"/>
    </source>
</evidence>
<proteinExistence type="predicted"/>
<dbReference type="EMBL" id="JBHSEF010000022">
    <property type="protein sequence ID" value="MFC4355281.1"/>
    <property type="molecule type" value="Genomic_DNA"/>
</dbReference>
<name>A0ABV8UVC7_9BACL</name>
<dbReference type="Proteomes" id="UP001595733">
    <property type="component" value="Unassembled WGS sequence"/>
</dbReference>
<reference evidence="2" key="1">
    <citation type="journal article" date="2019" name="Int. J. Syst. Evol. Microbiol.">
        <title>The Global Catalogue of Microorganisms (GCM) 10K type strain sequencing project: providing services to taxonomists for standard genome sequencing and annotation.</title>
        <authorList>
            <consortium name="The Broad Institute Genomics Platform"/>
            <consortium name="The Broad Institute Genome Sequencing Center for Infectious Disease"/>
            <person name="Wu L."/>
            <person name="Ma J."/>
        </authorList>
    </citation>
    <scope>NUCLEOTIDE SEQUENCE [LARGE SCALE GENOMIC DNA]</scope>
    <source>
        <strain evidence="2">CCUG 50353</strain>
    </source>
</reference>
<evidence type="ECO:0008006" key="3">
    <source>
        <dbReference type="Google" id="ProtNLM"/>
    </source>
</evidence>
<comment type="caution">
    <text evidence="1">The sequence shown here is derived from an EMBL/GenBank/DDBJ whole genome shotgun (WGS) entry which is preliminary data.</text>
</comment>
<keyword evidence="2" id="KW-1185">Reference proteome</keyword>